<comment type="similarity">
    <text evidence="1">Belongs to the LysR transcriptional regulatory family.</text>
</comment>
<dbReference type="SUPFAM" id="SSF53850">
    <property type="entry name" value="Periplasmic binding protein-like II"/>
    <property type="match status" value="1"/>
</dbReference>
<name>A0ABV5YJE3_9ACTN</name>
<dbReference type="PANTHER" id="PTHR30346:SF29">
    <property type="entry name" value="LYSR SUBSTRATE-BINDING"/>
    <property type="match status" value="1"/>
</dbReference>
<organism evidence="6 7">
    <name type="scientific">Actinoallomurus acaciae</name>
    <dbReference type="NCBI Taxonomy" id="502577"/>
    <lineage>
        <taxon>Bacteria</taxon>
        <taxon>Bacillati</taxon>
        <taxon>Actinomycetota</taxon>
        <taxon>Actinomycetes</taxon>
        <taxon>Streptosporangiales</taxon>
        <taxon>Thermomonosporaceae</taxon>
        <taxon>Actinoallomurus</taxon>
    </lineage>
</organism>
<evidence type="ECO:0000259" key="5">
    <source>
        <dbReference type="PROSITE" id="PS50931"/>
    </source>
</evidence>
<dbReference type="InterPro" id="IPR036390">
    <property type="entry name" value="WH_DNA-bd_sf"/>
</dbReference>
<feature type="domain" description="HTH lysR-type" evidence="5">
    <location>
        <begin position="2"/>
        <end position="59"/>
    </location>
</feature>
<comment type="caution">
    <text evidence="6">The sequence shown here is derived from an EMBL/GenBank/DDBJ whole genome shotgun (WGS) entry which is preliminary data.</text>
</comment>
<proteinExistence type="inferred from homology"/>
<evidence type="ECO:0000313" key="6">
    <source>
        <dbReference type="EMBL" id="MFB9835179.1"/>
    </source>
</evidence>
<reference evidence="6 7" key="1">
    <citation type="submission" date="2024-09" db="EMBL/GenBank/DDBJ databases">
        <authorList>
            <person name="Sun Q."/>
            <person name="Mori K."/>
        </authorList>
    </citation>
    <scope>NUCLEOTIDE SEQUENCE [LARGE SCALE GENOMIC DNA]</scope>
    <source>
        <strain evidence="6 7">TBRC 0563</strain>
    </source>
</reference>
<dbReference type="Pfam" id="PF00126">
    <property type="entry name" value="HTH_1"/>
    <property type="match status" value="1"/>
</dbReference>
<dbReference type="PANTHER" id="PTHR30346">
    <property type="entry name" value="TRANSCRIPTIONAL DUAL REGULATOR HCAR-RELATED"/>
    <property type="match status" value="1"/>
</dbReference>
<dbReference type="InterPro" id="IPR036388">
    <property type="entry name" value="WH-like_DNA-bd_sf"/>
</dbReference>
<keyword evidence="3" id="KW-0238">DNA-binding</keyword>
<keyword evidence="2" id="KW-0805">Transcription regulation</keyword>
<gene>
    <name evidence="6" type="ORF">ACFFNX_23635</name>
</gene>
<evidence type="ECO:0000256" key="3">
    <source>
        <dbReference type="ARBA" id="ARBA00023125"/>
    </source>
</evidence>
<dbReference type="RefSeq" id="WP_378206178.1">
    <property type="nucleotide sequence ID" value="NZ_JBHLZP010000183.1"/>
</dbReference>
<sequence>MLDVRHLRLLRDLRVHGTVTATADALHLSGPAVSQQLAALEREAGVPLLERHGRTLRLTAAGRLLVDHAEVILGHLATVDADLRALRCGGRGLARVAVFPSAARVLMPRVWRALARDDAASPDLRIAECEPGPATESLRAGDADLAVVHAYSLVPRDLPNGCERHHLMDEPVLLAVSPDRAARHGLAPGQDADLAVFAEDDWLLPGPDTSCHELGMRACGAAGFVPHPVAVASDFSVLTALVAADAGVALIPRMALPADVGDVSLHPLDRPVTRTVSALTRTGDARLPHLRLVLDTLRRVGTEAG</sequence>
<keyword evidence="4" id="KW-0804">Transcription</keyword>
<dbReference type="Proteomes" id="UP001589627">
    <property type="component" value="Unassembled WGS sequence"/>
</dbReference>
<dbReference type="InterPro" id="IPR005119">
    <property type="entry name" value="LysR_subst-bd"/>
</dbReference>
<keyword evidence="7" id="KW-1185">Reference proteome</keyword>
<dbReference type="EMBL" id="JBHLZP010000183">
    <property type="protein sequence ID" value="MFB9835179.1"/>
    <property type="molecule type" value="Genomic_DNA"/>
</dbReference>
<dbReference type="Gene3D" id="1.10.10.10">
    <property type="entry name" value="Winged helix-like DNA-binding domain superfamily/Winged helix DNA-binding domain"/>
    <property type="match status" value="1"/>
</dbReference>
<evidence type="ECO:0000256" key="1">
    <source>
        <dbReference type="ARBA" id="ARBA00009437"/>
    </source>
</evidence>
<evidence type="ECO:0000313" key="7">
    <source>
        <dbReference type="Proteomes" id="UP001589627"/>
    </source>
</evidence>
<evidence type="ECO:0000256" key="4">
    <source>
        <dbReference type="ARBA" id="ARBA00023163"/>
    </source>
</evidence>
<evidence type="ECO:0000256" key="2">
    <source>
        <dbReference type="ARBA" id="ARBA00023015"/>
    </source>
</evidence>
<dbReference type="Gene3D" id="3.40.190.10">
    <property type="entry name" value="Periplasmic binding protein-like II"/>
    <property type="match status" value="2"/>
</dbReference>
<dbReference type="InterPro" id="IPR000847">
    <property type="entry name" value="LysR_HTH_N"/>
</dbReference>
<accession>A0ABV5YJE3</accession>
<dbReference type="PROSITE" id="PS50931">
    <property type="entry name" value="HTH_LYSR"/>
    <property type="match status" value="1"/>
</dbReference>
<protein>
    <submittedName>
        <fullName evidence="6">LysR family transcriptional regulator</fullName>
    </submittedName>
</protein>
<dbReference type="Pfam" id="PF03466">
    <property type="entry name" value="LysR_substrate"/>
    <property type="match status" value="1"/>
</dbReference>
<dbReference type="SUPFAM" id="SSF46785">
    <property type="entry name" value="Winged helix' DNA-binding domain"/>
    <property type="match status" value="1"/>
</dbReference>